<dbReference type="AlphaFoldDB" id="A0AAE0ZZN1"/>
<accession>A0AAE0ZZN1</accession>
<comment type="caution">
    <text evidence="2">The sequence shown here is derived from an EMBL/GenBank/DDBJ whole genome shotgun (WGS) entry which is preliminary data.</text>
</comment>
<dbReference type="EMBL" id="JAWDGP010003058">
    <property type="protein sequence ID" value="KAK3777851.1"/>
    <property type="molecule type" value="Genomic_DNA"/>
</dbReference>
<protein>
    <recommendedName>
        <fullName evidence="4">DUF19 domain-containing protein</fullName>
    </recommendedName>
</protein>
<feature type="signal peptide" evidence="1">
    <location>
        <begin position="1"/>
        <end position="23"/>
    </location>
</feature>
<dbReference type="PANTHER" id="PTHR37431:SF3">
    <property type="entry name" value="DUF19 DOMAIN-CONTAINING PROTEIN"/>
    <property type="match status" value="1"/>
</dbReference>
<gene>
    <name evidence="2" type="ORF">RRG08_038098</name>
</gene>
<keyword evidence="1" id="KW-0732">Signal</keyword>
<name>A0AAE0ZZN1_9GAST</name>
<proteinExistence type="predicted"/>
<sequence>MGFWTEFSICVLLFVCFSSGAKAGNGKAASRLKRGCYKMKVCLKPFPMIVDLIENDNAGALATLTYKSSLEDICSKQTELERCLKGKRCNRLDLSYTVKAVDNALSYMCGAGRSALQTGSGCFSRDDFQSGVAQCTDIMHLDTKITTLAIKMGTTQEVEFCGVFQNFLNCVHRKVNAVCSGYAADFVTTVYAYSIKQMSDDIRCSITF</sequence>
<reference evidence="2" key="1">
    <citation type="journal article" date="2023" name="G3 (Bethesda)">
        <title>A reference genome for the long-term kleptoplast-retaining sea slug Elysia crispata morphotype clarki.</title>
        <authorList>
            <person name="Eastman K.E."/>
            <person name="Pendleton A.L."/>
            <person name="Shaikh M.A."/>
            <person name="Suttiyut T."/>
            <person name="Ogas R."/>
            <person name="Tomko P."/>
            <person name="Gavelis G."/>
            <person name="Widhalm J.R."/>
            <person name="Wisecaver J.H."/>
        </authorList>
    </citation>
    <scope>NUCLEOTIDE SEQUENCE</scope>
    <source>
        <strain evidence="2">ECLA1</strain>
    </source>
</reference>
<feature type="chain" id="PRO_5042256712" description="DUF19 domain-containing protein" evidence="1">
    <location>
        <begin position="24"/>
        <end position="208"/>
    </location>
</feature>
<organism evidence="2 3">
    <name type="scientific">Elysia crispata</name>
    <name type="common">lettuce slug</name>
    <dbReference type="NCBI Taxonomy" id="231223"/>
    <lineage>
        <taxon>Eukaryota</taxon>
        <taxon>Metazoa</taxon>
        <taxon>Spiralia</taxon>
        <taxon>Lophotrochozoa</taxon>
        <taxon>Mollusca</taxon>
        <taxon>Gastropoda</taxon>
        <taxon>Heterobranchia</taxon>
        <taxon>Euthyneura</taxon>
        <taxon>Panpulmonata</taxon>
        <taxon>Sacoglossa</taxon>
        <taxon>Placobranchoidea</taxon>
        <taxon>Plakobranchidae</taxon>
        <taxon>Elysia</taxon>
    </lineage>
</organism>
<dbReference type="PANTHER" id="PTHR37431">
    <property type="entry name" value="PROTEIN CBG06927"/>
    <property type="match status" value="1"/>
</dbReference>
<dbReference type="Proteomes" id="UP001283361">
    <property type="component" value="Unassembled WGS sequence"/>
</dbReference>
<evidence type="ECO:0000313" key="3">
    <source>
        <dbReference type="Proteomes" id="UP001283361"/>
    </source>
</evidence>
<evidence type="ECO:0008006" key="4">
    <source>
        <dbReference type="Google" id="ProtNLM"/>
    </source>
</evidence>
<evidence type="ECO:0000256" key="1">
    <source>
        <dbReference type="SAM" id="SignalP"/>
    </source>
</evidence>
<evidence type="ECO:0000313" key="2">
    <source>
        <dbReference type="EMBL" id="KAK3777851.1"/>
    </source>
</evidence>
<keyword evidence="3" id="KW-1185">Reference proteome</keyword>